<reference evidence="1 2" key="1">
    <citation type="submission" date="2017-09" db="EMBL/GenBank/DDBJ databases">
        <title>Depth-based differentiation of microbial function through sediment-hosted aquifers and enrichment of novel symbionts in the deep terrestrial subsurface.</title>
        <authorList>
            <person name="Probst A.J."/>
            <person name="Ladd B."/>
            <person name="Jarett J.K."/>
            <person name="Geller-Mcgrath D.E."/>
            <person name="Sieber C.M."/>
            <person name="Emerson J.B."/>
            <person name="Anantharaman K."/>
            <person name="Thomas B.C."/>
            <person name="Malmstrom R."/>
            <person name="Stieglmeier M."/>
            <person name="Klingl A."/>
            <person name="Woyke T."/>
            <person name="Ryan C.M."/>
            <person name="Banfield J.F."/>
        </authorList>
    </citation>
    <scope>NUCLEOTIDE SEQUENCE [LARGE SCALE GENOMIC DNA]</scope>
    <source>
        <strain evidence="1">CG11_big_fil_rev_8_21_14_0_20_37_16</strain>
    </source>
</reference>
<dbReference type="EMBL" id="PCVK01000090">
    <property type="protein sequence ID" value="PIQ71484.1"/>
    <property type="molecule type" value="Genomic_DNA"/>
</dbReference>
<evidence type="ECO:0000313" key="1">
    <source>
        <dbReference type="EMBL" id="PIQ71484.1"/>
    </source>
</evidence>
<accession>A0A2H0KM77</accession>
<comment type="caution">
    <text evidence="1">The sequence shown here is derived from an EMBL/GenBank/DDBJ whole genome shotgun (WGS) entry which is preliminary data.</text>
</comment>
<dbReference type="Proteomes" id="UP000229497">
    <property type="component" value="Unassembled WGS sequence"/>
</dbReference>
<proteinExistence type="predicted"/>
<name>A0A2H0KM77_9BACT</name>
<evidence type="ECO:0000313" key="2">
    <source>
        <dbReference type="Proteomes" id="UP000229497"/>
    </source>
</evidence>
<dbReference type="AlphaFoldDB" id="A0A2H0KM77"/>
<sequence length="190" mass="22219">MSFVKDFVISKNTNQTVFGFSDLSNAVNGYSGPKLRSALKYAIKKKDLYRISKGIYSLSKEYSRQEFANKYRSPSYISLYTVFQKTGIVFQPYSSVYIIAQRSEEIIIDSQKYIYRKIKDEIFFNPMGVKNENNIQEATAERALCDKLYLDGDEYFDNLRNIDWGLMNELNNRVYDNNKIISDFINKNTK</sequence>
<gene>
    <name evidence="1" type="ORF">COV87_03190</name>
</gene>
<organism evidence="1 2">
    <name type="scientific">Candidatus Roizmanbacteria bacterium CG11_big_fil_rev_8_21_14_0_20_37_16</name>
    <dbReference type="NCBI Taxonomy" id="1974857"/>
    <lineage>
        <taxon>Bacteria</taxon>
        <taxon>Candidatus Roizmaniibacteriota</taxon>
    </lineage>
</organism>
<protein>
    <submittedName>
        <fullName evidence="1">Uncharacterized protein</fullName>
    </submittedName>
</protein>